<evidence type="ECO:0000313" key="2">
    <source>
        <dbReference type="Proteomes" id="UP000799436"/>
    </source>
</evidence>
<dbReference type="EMBL" id="ML995824">
    <property type="protein sequence ID" value="KAF2770673.1"/>
    <property type="molecule type" value="Genomic_DNA"/>
</dbReference>
<organism evidence="1 2">
    <name type="scientific">Teratosphaeria nubilosa</name>
    <dbReference type="NCBI Taxonomy" id="161662"/>
    <lineage>
        <taxon>Eukaryota</taxon>
        <taxon>Fungi</taxon>
        <taxon>Dikarya</taxon>
        <taxon>Ascomycota</taxon>
        <taxon>Pezizomycotina</taxon>
        <taxon>Dothideomycetes</taxon>
        <taxon>Dothideomycetidae</taxon>
        <taxon>Mycosphaerellales</taxon>
        <taxon>Teratosphaeriaceae</taxon>
        <taxon>Teratosphaeria</taxon>
    </lineage>
</organism>
<dbReference type="InterPro" id="IPR029033">
    <property type="entry name" value="His_PPase_superfam"/>
</dbReference>
<dbReference type="CDD" id="cd07067">
    <property type="entry name" value="HP_PGM_like"/>
    <property type="match status" value="1"/>
</dbReference>
<dbReference type="InterPro" id="IPR050275">
    <property type="entry name" value="PGM_Phosphatase"/>
</dbReference>
<gene>
    <name evidence="1" type="ORF">EJ03DRAFT_388703</name>
</gene>
<protein>
    <recommendedName>
        <fullName evidence="3">Phosphoglycerate mutase-like protein</fullName>
    </recommendedName>
</protein>
<dbReference type="PANTHER" id="PTHR48100:SF54">
    <property type="entry name" value="PHOSPHATASE SPAC5H10.03-RELATED"/>
    <property type="match status" value="1"/>
</dbReference>
<dbReference type="Gene3D" id="3.40.50.1240">
    <property type="entry name" value="Phosphoglycerate mutase-like"/>
    <property type="match status" value="1"/>
</dbReference>
<dbReference type="InterPro" id="IPR013078">
    <property type="entry name" value="His_Pase_superF_clade-1"/>
</dbReference>
<dbReference type="Proteomes" id="UP000799436">
    <property type="component" value="Unassembled WGS sequence"/>
</dbReference>
<keyword evidence="2" id="KW-1185">Reference proteome</keyword>
<name>A0A6G1LCK8_9PEZI</name>
<proteinExistence type="predicted"/>
<dbReference type="AlphaFoldDB" id="A0A6G1LCK8"/>
<sequence length="150" mass="16640">MAPNSRIILTRHAEAEHDVDLDYSIPDAPLTPLGKKQAATLAPQIPQLQNEADLIRLGIENVICLPQVQECNDLPCDTGSPREVLEADPEGFWAADPQAIANRARWVRQWLRERPEKTIVLVAHGDIPRNITAGPNGPSTYPWKNAEARI</sequence>
<evidence type="ECO:0008006" key="3">
    <source>
        <dbReference type="Google" id="ProtNLM"/>
    </source>
</evidence>
<dbReference type="SMART" id="SM00855">
    <property type="entry name" value="PGAM"/>
    <property type="match status" value="1"/>
</dbReference>
<accession>A0A6G1LCK8</accession>
<dbReference type="GO" id="GO:0005737">
    <property type="term" value="C:cytoplasm"/>
    <property type="evidence" value="ECO:0007669"/>
    <property type="project" value="TreeGrafter"/>
</dbReference>
<dbReference type="PANTHER" id="PTHR48100">
    <property type="entry name" value="BROAD-SPECIFICITY PHOSPHATASE YOR283W-RELATED"/>
    <property type="match status" value="1"/>
</dbReference>
<dbReference type="SUPFAM" id="SSF53254">
    <property type="entry name" value="Phosphoglycerate mutase-like"/>
    <property type="match status" value="1"/>
</dbReference>
<reference evidence="1" key="1">
    <citation type="journal article" date="2020" name="Stud. Mycol.">
        <title>101 Dothideomycetes genomes: a test case for predicting lifestyles and emergence of pathogens.</title>
        <authorList>
            <person name="Haridas S."/>
            <person name="Albert R."/>
            <person name="Binder M."/>
            <person name="Bloem J."/>
            <person name="Labutti K."/>
            <person name="Salamov A."/>
            <person name="Andreopoulos B."/>
            <person name="Baker S."/>
            <person name="Barry K."/>
            <person name="Bills G."/>
            <person name="Bluhm B."/>
            <person name="Cannon C."/>
            <person name="Castanera R."/>
            <person name="Culley D."/>
            <person name="Daum C."/>
            <person name="Ezra D."/>
            <person name="Gonzalez J."/>
            <person name="Henrissat B."/>
            <person name="Kuo A."/>
            <person name="Liang C."/>
            <person name="Lipzen A."/>
            <person name="Lutzoni F."/>
            <person name="Magnuson J."/>
            <person name="Mondo S."/>
            <person name="Nolan M."/>
            <person name="Ohm R."/>
            <person name="Pangilinan J."/>
            <person name="Park H.-J."/>
            <person name="Ramirez L."/>
            <person name="Alfaro M."/>
            <person name="Sun H."/>
            <person name="Tritt A."/>
            <person name="Yoshinaga Y."/>
            <person name="Zwiers L.-H."/>
            <person name="Turgeon B."/>
            <person name="Goodwin S."/>
            <person name="Spatafora J."/>
            <person name="Crous P."/>
            <person name="Grigoriev I."/>
        </authorList>
    </citation>
    <scope>NUCLEOTIDE SEQUENCE</scope>
    <source>
        <strain evidence="1">CBS 116005</strain>
    </source>
</reference>
<dbReference type="GO" id="GO:0016791">
    <property type="term" value="F:phosphatase activity"/>
    <property type="evidence" value="ECO:0007669"/>
    <property type="project" value="TreeGrafter"/>
</dbReference>
<dbReference type="OrthoDB" id="496981at2759"/>
<dbReference type="Pfam" id="PF00300">
    <property type="entry name" value="His_Phos_1"/>
    <property type="match status" value="1"/>
</dbReference>
<evidence type="ECO:0000313" key="1">
    <source>
        <dbReference type="EMBL" id="KAF2770673.1"/>
    </source>
</evidence>